<dbReference type="Proteomes" id="UP000298030">
    <property type="component" value="Unassembled WGS sequence"/>
</dbReference>
<dbReference type="EMBL" id="QPFP01000001">
    <property type="protein sequence ID" value="TEB39856.1"/>
    <property type="molecule type" value="Genomic_DNA"/>
</dbReference>
<accession>A0A4Y7U0A0</accession>
<dbReference type="STRING" id="71717.A0A4Y7U0A0"/>
<evidence type="ECO:0000256" key="1">
    <source>
        <dbReference type="SAM" id="MobiDB-lite"/>
    </source>
</evidence>
<feature type="region of interest" description="Disordered" evidence="1">
    <location>
        <begin position="17"/>
        <end position="140"/>
    </location>
</feature>
<evidence type="ECO:0000313" key="3">
    <source>
        <dbReference type="Proteomes" id="UP000298030"/>
    </source>
</evidence>
<evidence type="ECO:0000313" key="2">
    <source>
        <dbReference type="EMBL" id="TEB39856.1"/>
    </source>
</evidence>
<name>A0A4Y7U0A0_COPMI</name>
<proteinExistence type="predicted"/>
<feature type="compositionally biased region" description="Low complexity" evidence="1">
    <location>
        <begin position="17"/>
        <end position="35"/>
    </location>
</feature>
<organism evidence="2 3">
    <name type="scientific">Coprinellus micaceus</name>
    <name type="common">Glistening ink-cap mushroom</name>
    <name type="synonym">Coprinus micaceus</name>
    <dbReference type="NCBI Taxonomy" id="71717"/>
    <lineage>
        <taxon>Eukaryota</taxon>
        <taxon>Fungi</taxon>
        <taxon>Dikarya</taxon>
        <taxon>Basidiomycota</taxon>
        <taxon>Agaricomycotina</taxon>
        <taxon>Agaricomycetes</taxon>
        <taxon>Agaricomycetidae</taxon>
        <taxon>Agaricales</taxon>
        <taxon>Agaricineae</taxon>
        <taxon>Psathyrellaceae</taxon>
        <taxon>Coprinellus</taxon>
    </lineage>
</organism>
<comment type="caution">
    <text evidence="2">The sequence shown here is derived from an EMBL/GenBank/DDBJ whole genome shotgun (WGS) entry which is preliminary data.</text>
</comment>
<sequence>MDFRPLHYRSRTLSLYSTASGTSSRSSLSITTQLSHGTSPAPQIERGTDAWGSFVPSPSARHSLHQLVSSVHPPPPTATPKPSLKKQTGRERRPQPLSVAYSRPIRATASVGFPVITRTTSPPSSPLSSSPGTSSSSASSINISLERKMHSFLCGQKMVCATCHKPGRDYPQCGKCKKMWCSRECRLVGGKRHVC</sequence>
<dbReference type="OrthoDB" id="2526979at2759"/>
<gene>
    <name evidence="2" type="ORF">FA13DRAFT_1724068</name>
</gene>
<feature type="compositionally biased region" description="Low complexity" evidence="1">
    <location>
        <begin position="117"/>
        <end position="140"/>
    </location>
</feature>
<keyword evidence="3" id="KW-1185">Reference proteome</keyword>
<reference evidence="2 3" key="1">
    <citation type="journal article" date="2019" name="Nat. Ecol. Evol.">
        <title>Megaphylogeny resolves global patterns of mushroom evolution.</title>
        <authorList>
            <person name="Varga T."/>
            <person name="Krizsan K."/>
            <person name="Foldi C."/>
            <person name="Dima B."/>
            <person name="Sanchez-Garcia M."/>
            <person name="Sanchez-Ramirez S."/>
            <person name="Szollosi G.J."/>
            <person name="Szarkandi J.G."/>
            <person name="Papp V."/>
            <person name="Albert L."/>
            <person name="Andreopoulos W."/>
            <person name="Angelini C."/>
            <person name="Antonin V."/>
            <person name="Barry K.W."/>
            <person name="Bougher N.L."/>
            <person name="Buchanan P."/>
            <person name="Buyck B."/>
            <person name="Bense V."/>
            <person name="Catcheside P."/>
            <person name="Chovatia M."/>
            <person name="Cooper J."/>
            <person name="Damon W."/>
            <person name="Desjardin D."/>
            <person name="Finy P."/>
            <person name="Geml J."/>
            <person name="Haridas S."/>
            <person name="Hughes K."/>
            <person name="Justo A."/>
            <person name="Karasinski D."/>
            <person name="Kautmanova I."/>
            <person name="Kiss B."/>
            <person name="Kocsube S."/>
            <person name="Kotiranta H."/>
            <person name="LaButti K.M."/>
            <person name="Lechner B.E."/>
            <person name="Liimatainen K."/>
            <person name="Lipzen A."/>
            <person name="Lukacs Z."/>
            <person name="Mihaltcheva S."/>
            <person name="Morgado L.N."/>
            <person name="Niskanen T."/>
            <person name="Noordeloos M.E."/>
            <person name="Ohm R.A."/>
            <person name="Ortiz-Santana B."/>
            <person name="Ovrebo C."/>
            <person name="Racz N."/>
            <person name="Riley R."/>
            <person name="Savchenko A."/>
            <person name="Shiryaev A."/>
            <person name="Soop K."/>
            <person name="Spirin V."/>
            <person name="Szebenyi C."/>
            <person name="Tomsovsky M."/>
            <person name="Tulloss R.E."/>
            <person name="Uehling J."/>
            <person name="Grigoriev I.V."/>
            <person name="Vagvolgyi C."/>
            <person name="Papp T."/>
            <person name="Martin F.M."/>
            <person name="Miettinen O."/>
            <person name="Hibbett D.S."/>
            <person name="Nagy L.G."/>
        </authorList>
    </citation>
    <scope>NUCLEOTIDE SEQUENCE [LARGE SCALE GENOMIC DNA]</scope>
    <source>
        <strain evidence="2 3">FP101781</strain>
    </source>
</reference>
<protein>
    <submittedName>
        <fullName evidence="2">Uncharacterized protein</fullName>
    </submittedName>
</protein>
<dbReference type="AlphaFoldDB" id="A0A4Y7U0A0"/>